<dbReference type="EMBL" id="JBDKWZ010000003">
    <property type="protein sequence ID" value="MEN7547504.1"/>
    <property type="molecule type" value="Genomic_DNA"/>
</dbReference>
<dbReference type="AlphaFoldDB" id="A0AAW9S555"/>
<dbReference type="Pfam" id="PF12771">
    <property type="entry name" value="SusD-like_2"/>
    <property type="match status" value="1"/>
</dbReference>
<feature type="compositionally biased region" description="Polar residues" evidence="1">
    <location>
        <begin position="434"/>
        <end position="443"/>
    </location>
</feature>
<dbReference type="InterPro" id="IPR011990">
    <property type="entry name" value="TPR-like_helical_dom_sf"/>
</dbReference>
<reference evidence="2 3" key="1">
    <citation type="submission" date="2024-04" db="EMBL/GenBank/DDBJ databases">
        <title>Novel genus in family Flammeovirgaceae.</title>
        <authorList>
            <person name="Nguyen T.H."/>
            <person name="Vuong T.Q."/>
            <person name="Le H."/>
            <person name="Kim S.-G."/>
        </authorList>
    </citation>
    <scope>NUCLEOTIDE SEQUENCE [LARGE SCALE GENOMIC DNA]</scope>
    <source>
        <strain evidence="2 3">JCM 23209</strain>
    </source>
</reference>
<proteinExistence type="predicted"/>
<keyword evidence="3" id="KW-1185">Reference proteome</keyword>
<comment type="caution">
    <text evidence="2">The sequence shown here is derived from an EMBL/GenBank/DDBJ whole genome shotgun (WGS) entry which is preliminary data.</text>
</comment>
<protein>
    <submittedName>
        <fullName evidence="2">SusD/RagB family nutrient-binding outer membrane lipoprotein</fullName>
    </submittedName>
</protein>
<name>A0AAW9S555_9BACT</name>
<dbReference type="Proteomes" id="UP001403385">
    <property type="component" value="Unassembled WGS sequence"/>
</dbReference>
<evidence type="ECO:0000256" key="1">
    <source>
        <dbReference type="SAM" id="MobiDB-lite"/>
    </source>
</evidence>
<dbReference type="SUPFAM" id="SSF48452">
    <property type="entry name" value="TPR-like"/>
    <property type="match status" value="1"/>
</dbReference>
<gene>
    <name evidence="2" type="ORF">AAG747_06275</name>
</gene>
<accession>A0AAW9S555</accession>
<sequence length="491" mass="55495">MNIRINQRLLGFILLAFLFSCDKDFGDFNLNPDAVTQVDSKLLFSDAMVSTSAMDMEPRTNYFHAFMQYGFSGFWSGTNYNISDGIVQRYWNNFYQNPVKTIEFAINQLEGEPELVNTLSAARIWRVFLYQKLTDVYGDIPYSEAGKTFLTREFTPVFDSQQAIYTDLINELREAKAAFDTGARAVEGDQFYGGDVDKWTRLANSLLLRIGLRLLKVDATQANSLIQEAFNGGVMRNMGESPILLHNEDRPSGYNFNLGDQQFQLHKTLVDHMKTTGDPRLRIYGAIHMDQQIISTDTSTYEGYSFDGTDPAATVQVSFPIFRPATNPFFHFHYTQVELLLAEAAARGIIASDAADHFAKGIRAHMQSLSTFTTNPTIPEAEIDSYLANNPLPTGSLDEMVEAIATEFWVAGFLFDADEVWSNWRRTGYPDLTPNPNTLTGASDSPGRIPRKLPYPRRELDVNTTEVTRALSNYNGQNDFNQSARVWWDVE</sequence>
<organism evidence="2 3">
    <name type="scientific">Rapidithrix thailandica</name>
    <dbReference type="NCBI Taxonomy" id="413964"/>
    <lineage>
        <taxon>Bacteria</taxon>
        <taxon>Pseudomonadati</taxon>
        <taxon>Bacteroidota</taxon>
        <taxon>Cytophagia</taxon>
        <taxon>Cytophagales</taxon>
        <taxon>Flammeovirgaceae</taxon>
        <taxon>Rapidithrix</taxon>
    </lineage>
</organism>
<evidence type="ECO:0000313" key="2">
    <source>
        <dbReference type="EMBL" id="MEN7547504.1"/>
    </source>
</evidence>
<dbReference type="RefSeq" id="WP_346820292.1">
    <property type="nucleotide sequence ID" value="NZ_JBDKWZ010000003.1"/>
</dbReference>
<dbReference type="InterPro" id="IPR041662">
    <property type="entry name" value="SusD-like_2"/>
</dbReference>
<dbReference type="PROSITE" id="PS51257">
    <property type="entry name" value="PROKAR_LIPOPROTEIN"/>
    <property type="match status" value="1"/>
</dbReference>
<dbReference type="Gene3D" id="1.25.40.390">
    <property type="match status" value="1"/>
</dbReference>
<evidence type="ECO:0000313" key="3">
    <source>
        <dbReference type="Proteomes" id="UP001403385"/>
    </source>
</evidence>
<keyword evidence="2" id="KW-0449">Lipoprotein</keyword>
<feature type="region of interest" description="Disordered" evidence="1">
    <location>
        <begin position="432"/>
        <end position="454"/>
    </location>
</feature>